<dbReference type="AlphaFoldDB" id="A0A7X5N535"/>
<proteinExistence type="predicted"/>
<gene>
    <name evidence="4" type="ORF">G3W61_34810</name>
</gene>
<reference evidence="4 5" key="1">
    <citation type="submission" date="2019-11" db="EMBL/GenBank/DDBJ databases">
        <title>Genome-resolved metagenomics to study the prevalence of co-infection and intraspecific heterogeneity among plant pathogen metapopulations.</title>
        <authorList>
            <person name="Newberry E."/>
            <person name="Bhandari R."/>
            <person name="Kemble J."/>
            <person name="Sikora E."/>
            <person name="Potnis N."/>
        </authorList>
    </citation>
    <scope>NUCLEOTIDE SEQUENCE [LARGE SCALE GENOMIC DNA]</scope>
    <source>
        <strain evidence="4">Xp_Tom_Tuscaloosa_18b</strain>
    </source>
</reference>
<evidence type="ECO:0000256" key="1">
    <source>
        <dbReference type="ARBA" id="ARBA00004429"/>
    </source>
</evidence>
<dbReference type="InterPro" id="IPR050375">
    <property type="entry name" value="MFS_TsgA-like"/>
</dbReference>
<evidence type="ECO:0000313" key="5">
    <source>
        <dbReference type="Proteomes" id="UP000471082"/>
    </source>
</evidence>
<dbReference type="Proteomes" id="UP000471082">
    <property type="component" value="Unassembled WGS sequence"/>
</dbReference>
<dbReference type="InterPro" id="IPR036259">
    <property type="entry name" value="MFS_trans_sf"/>
</dbReference>
<dbReference type="GO" id="GO:0005886">
    <property type="term" value="C:plasma membrane"/>
    <property type="evidence" value="ECO:0007669"/>
    <property type="project" value="UniProtKB-SubCell"/>
</dbReference>
<comment type="caution">
    <text evidence="4">The sequence shown here is derived from an EMBL/GenBank/DDBJ whole genome shotgun (WGS) entry which is preliminary data.</text>
</comment>
<dbReference type="PANTHER" id="PTHR43702">
    <property type="entry name" value="L-FUCOSE-PROTON SYMPORTER"/>
    <property type="match status" value="1"/>
</dbReference>
<dbReference type="PANTHER" id="PTHR43702:SF12">
    <property type="entry name" value="N-ACETYL GLUCOSAMINE TRANSPORTER NAGP"/>
    <property type="match status" value="1"/>
</dbReference>
<dbReference type="Gene3D" id="1.20.1250.20">
    <property type="entry name" value="MFS general substrate transporter like domains"/>
    <property type="match status" value="1"/>
</dbReference>
<dbReference type="EMBL" id="JAAGYU010002586">
    <property type="protein sequence ID" value="NEL81437.1"/>
    <property type="molecule type" value="Genomic_DNA"/>
</dbReference>
<feature type="non-terminal residue" evidence="4">
    <location>
        <position position="82"/>
    </location>
</feature>
<keyword evidence="3" id="KW-0472">Membrane</keyword>
<keyword evidence="3" id="KW-0812">Transmembrane</keyword>
<evidence type="ECO:0000256" key="3">
    <source>
        <dbReference type="SAM" id="Phobius"/>
    </source>
</evidence>
<comment type="subcellular location">
    <subcellularLocation>
        <location evidence="1">Cell inner membrane</location>
        <topology evidence="1">Multi-pass membrane protein</topology>
    </subcellularLocation>
</comment>
<evidence type="ECO:0000313" key="4">
    <source>
        <dbReference type="EMBL" id="NEL81437.1"/>
    </source>
</evidence>
<keyword evidence="2" id="KW-1003">Cell membrane</keyword>
<name>A0A7X5N535_XANPE</name>
<feature type="non-terminal residue" evidence="4">
    <location>
        <position position="1"/>
    </location>
</feature>
<sequence length="82" mass="9199">FFTWINGPLITFVRLAFDLNEVNAFLVLMVFYLSYFFLALPASWILKRTGMKKGLALSLVVMAVGAAGFGQFATQRWYPGAL</sequence>
<protein>
    <submittedName>
        <fullName evidence="4">Sugar MFS transporter</fullName>
    </submittedName>
</protein>
<accession>A0A7X5N535</accession>
<feature type="transmembrane region" description="Helical" evidence="3">
    <location>
        <begin position="54"/>
        <end position="73"/>
    </location>
</feature>
<feature type="transmembrane region" description="Helical" evidence="3">
    <location>
        <begin position="22"/>
        <end position="42"/>
    </location>
</feature>
<keyword evidence="3" id="KW-1133">Transmembrane helix</keyword>
<organism evidence="4 5">
    <name type="scientific">Xanthomonas perforans</name>
    <dbReference type="NCBI Taxonomy" id="442694"/>
    <lineage>
        <taxon>Bacteria</taxon>
        <taxon>Pseudomonadati</taxon>
        <taxon>Pseudomonadota</taxon>
        <taxon>Gammaproteobacteria</taxon>
        <taxon>Lysobacterales</taxon>
        <taxon>Lysobacteraceae</taxon>
        <taxon>Xanthomonas</taxon>
    </lineage>
</organism>
<dbReference type="SUPFAM" id="SSF103473">
    <property type="entry name" value="MFS general substrate transporter"/>
    <property type="match status" value="1"/>
</dbReference>
<evidence type="ECO:0000256" key="2">
    <source>
        <dbReference type="ARBA" id="ARBA00022475"/>
    </source>
</evidence>